<dbReference type="PROSITE" id="PS50158">
    <property type="entry name" value="ZF_CCHC"/>
    <property type="match status" value="1"/>
</dbReference>
<evidence type="ECO:0000256" key="2">
    <source>
        <dbReference type="SAM" id="MobiDB-lite"/>
    </source>
</evidence>
<dbReference type="Proteomes" id="UP001443914">
    <property type="component" value="Unassembled WGS sequence"/>
</dbReference>
<proteinExistence type="predicted"/>
<comment type="caution">
    <text evidence="4">The sequence shown here is derived from an EMBL/GenBank/DDBJ whole genome shotgun (WGS) entry which is preliminary data.</text>
</comment>
<dbReference type="Pfam" id="PF14223">
    <property type="entry name" value="Retrotran_gag_2"/>
    <property type="match status" value="1"/>
</dbReference>
<keyword evidence="5" id="KW-1185">Reference proteome</keyword>
<accession>A0AAW1GWZ3</accession>
<dbReference type="InterPro" id="IPR054722">
    <property type="entry name" value="PolX-like_BBD"/>
</dbReference>
<dbReference type="SMART" id="SM00343">
    <property type="entry name" value="ZnF_C2HC"/>
    <property type="match status" value="1"/>
</dbReference>
<dbReference type="InterPro" id="IPR001878">
    <property type="entry name" value="Znf_CCHC"/>
</dbReference>
<keyword evidence="1" id="KW-0862">Zinc</keyword>
<evidence type="ECO:0000313" key="5">
    <source>
        <dbReference type="Proteomes" id="UP001443914"/>
    </source>
</evidence>
<feature type="non-terminal residue" evidence="4">
    <location>
        <position position="1"/>
    </location>
</feature>
<keyword evidence="1" id="KW-0479">Metal-binding</keyword>
<feature type="compositionally biased region" description="Basic and acidic residues" evidence="2">
    <location>
        <begin position="159"/>
        <end position="168"/>
    </location>
</feature>
<dbReference type="Gene3D" id="4.10.60.10">
    <property type="entry name" value="Zinc finger, CCHC-type"/>
    <property type="match status" value="1"/>
</dbReference>
<keyword evidence="1" id="KW-0863">Zinc-finger</keyword>
<dbReference type="AlphaFoldDB" id="A0AAW1GWZ3"/>
<evidence type="ECO:0000256" key="1">
    <source>
        <dbReference type="PROSITE-ProRule" id="PRU00047"/>
    </source>
</evidence>
<organism evidence="4 5">
    <name type="scientific">Saponaria officinalis</name>
    <name type="common">Common soapwort</name>
    <name type="synonym">Lychnis saponaria</name>
    <dbReference type="NCBI Taxonomy" id="3572"/>
    <lineage>
        <taxon>Eukaryota</taxon>
        <taxon>Viridiplantae</taxon>
        <taxon>Streptophyta</taxon>
        <taxon>Embryophyta</taxon>
        <taxon>Tracheophyta</taxon>
        <taxon>Spermatophyta</taxon>
        <taxon>Magnoliopsida</taxon>
        <taxon>eudicotyledons</taxon>
        <taxon>Gunneridae</taxon>
        <taxon>Pentapetalae</taxon>
        <taxon>Caryophyllales</taxon>
        <taxon>Caryophyllaceae</taxon>
        <taxon>Caryophylleae</taxon>
        <taxon>Saponaria</taxon>
    </lineage>
</organism>
<dbReference type="InterPro" id="IPR036875">
    <property type="entry name" value="Znf_CCHC_sf"/>
</dbReference>
<dbReference type="Pfam" id="PF00098">
    <property type="entry name" value="zf-CCHC"/>
    <property type="match status" value="1"/>
</dbReference>
<dbReference type="PANTHER" id="PTHR47592">
    <property type="entry name" value="PBF68 PROTEIN"/>
    <property type="match status" value="1"/>
</dbReference>
<dbReference type="Pfam" id="PF22936">
    <property type="entry name" value="Pol_BBD"/>
    <property type="match status" value="1"/>
</dbReference>
<feature type="domain" description="CCHC-type" evidence="3">
    <location>
        <begin position="201"/>
        <end position="216"/>
    </location>
</feature>
<dbReference type="GO" id="GO:0003676">
    <property type="term" value="F:nucleic acid binding"/>
    <property type="evidence" value="ECO:0007669"/>
    <property type="project" value="InterPro"/>
</dbReference>
<protein>
    <recommendedName>
        <fullName evidence="3">CCHC-type domain-containing protein</fullName>
    </recommendedName>
</protein>
<sequence>PPALVVAAIDVAVTVESTPPPSSAVKSNAESIKKYDKDNKTARCHLLNHMTNTLFDLFMIHKSAKTIWELLDKKYGADDAGKKKYVVSQWLGFQMVDERLIMEQSDYRNHLKHKKKNLSLQELIGHMRTKEANRLKDKSVQLSLTSTKANLVETGGSSRGDKFKDKGKTKVGKGPNAKKPSQGKFTKPNPTIQKPNQNLVCYVCGKPGHKAYKCPQNKVVEANLAGEDDIIAAVAVEANLVANASDWILDTGASRHLCANKELFAEFEETADGKCVYMGNSSSAVITGKGKIFLKLTSGKTLALNNVLYVPTLRRNLASGALLNKAGLKLVFEADKVVMSRKGDFVGKGPPYLPQSN</sequence>
<dbReference type="EMBL" id="JBDFQZ010000013">
    <property type="protein sequence ID" value="KAK9667654.1"/>
    <property type="molecule type" value="Genomic_DNA"/>
</dbReference>
<evidence type="ECO:0000313" key="4">
    <source>
        <dbReference type="EMBL" id="KAK9667654.1"/>
    </source>
</evidence>
<dbReference type="GO" id="GO:0008270">
    <property type="term" value="F:zinc ion binding"/>
    <property type="evidence" value="ECO:0007669"/>
    <property type="project" value="UniProtKB-KW"/>
</dbReference>
<reference evidence="4" key="1">
    <citation type="submission" date="2024-03" db="EMBL/GenBank/DDBJ databases">
        <title>WGS assembly of Saponaria officinalis var. Norfolk2.</title>
        <authorList>
            <person name="Jenkins J."/>
            <person name="Shu S."/>
            <person name="Grimwood J."/>
            <person name="Barry K."/>
            <person name="Goodstein D."/>
            <person name="Schmutz J."/>
            <person name="Leebens-Mack J."/>
            <person name="Osbourn A."/>
        </authorList>
    </citation>
    <scope>NUCLEOTIDE SEQUENCE [LARGE SCALE GENOMIC DNA]</scope>
    <source>
        <strain evidence="4">JIC</strain>
    </source>
</reference>
<dbReference type="PANTHER" id="PTHR47592:SF30">
    <property type="entry name" value="CCHC-TYPE DOMAIN-CONTAINING PROTEIN"/>
    <property type="match status" value="1"/>
</dbReference>
<gene>
    <name evidence="4" type="ORF">RND81_13G002700</name>
</gene>
<feature type="region of interest" description="Disordered" evidence="2">
    <location>
        <begin position="152"/>
        <end position="192"/>
    </location>
</feature>
<evidence type="ECO:0000259" key="3">
    <source>
        <dbReference type="PROSITE" id="PS50158"/>
    </source>
</evidence>
<dbReference type="SUPFAM" id="SSF57756">
    <property type="entry name" value="Retrovirus zinc finger-like domains"/>
    <property type="match status" value="1"/>
</dbReference>
<name>A0AAW1GWZ3_SAPOF</name>